<dbReference type="PANTHER" id="PTHR15854">
    <property type="entry name" value="THAP4 PROTEIN"/>
    <property type="match status" value="1"/>
</dbReference>
<dbReference type="PANTHER" id="PTHR15854:SF2">
    <property type="entry name" value="MARVEL DOMAIN-CONTAINING PROTEIN-RELATED"/>
    <property type="match status" value="1"/>
</dbReference>
<dbReference type="WBParaSite" id="maker-PairedContig_1625-snap-gene-2.42-mRNA-1">
    <property type="protein sequence ID" value="maker-PairedContig_1625-snap-gene-2.42-mRNA-1"/>
    <property type="gene ID" value="maker-PairedContig_1625-snap-gene-2.42"/>
</dbReference>
<dbReference type="InterPro" id="IPR003582">
    <property type="entry name" value="ShKT_dom"/>
</dbReference>
<dbReference type="PROSITE" id="PS51670">
    <property type="entry name" value="SHKT"/>
    <property type="match status" value="1"/>
</dbReference>
<dbReference type="CDD" id="cd07828">
    <property type="entry name" value="lipocalin_heme-bd-THAP4-like"/>
    <property type="match status" value="1"/>
</dbReference>
<accession>A0A1I8EDZ2</accession>
<feature type="signal peptide" evidence="2">
    <location>
        <begin position="1"/>
        <end position="21"/>
    </location>
</feature>
<evidence type="ECO:0000313" key="4">
    <source>
        <dbReference type="WBParaSite" id="maker-PairedContig_1625-snap-gene-2.42-mRNA-1"/>
    </source>
</evidence>
<dbReference type="Gene3D" id="1.10.10.1940">
    <property type="match status" value="1"/>
</dbReference>
<comment type="caution">
    <text evidence="1">Lacks conserved residue(s) required for the propagation of feature annotation.</text>
</comment>
<dbReference type="InterPro" id="IPR012674">
    <property type="entry name" value="Calycin"/>
</dbReference>
<reference evidence="4" key="1">
    <citation type="submission" date="2016-11" db="UniProtKB">
        <authorList>
            <consortium name="WormBaseParasite"/>
        </authorList>
    </citation>
    <scope>IDENTIFICATION</scope>
    <source>
        <strain evidence="4">pt0022</strain>
    </source>
</reference>
<name>A0A1I8EDZ2_WUCBA</name>
<dbReference type="InterPro" id="IPR014878">
    <property type="entry name" value="THAP4-like_heme-bd"/>
</dbReference>
<keyword evidence="2" id="KW-0732">Signal</keyword>
<dbReference type="AlphaFoldDB" id="A0A1I8EDZ2"/>
<sequence length="275" mass="32016">MKSVLLFLTFSIITLFSVLKGEYCEDSNNNCRDWIVSYASLCQTTDYIIKTCPKSCGFCIKKLEQKFDISHVPSHLQPIAWLISIWRSEHGGKAIFPTIPTFTYGEQIEISISDDHMTGLKALNYTAFAWGLSGHEELHSEYGYIAVEPDTRIVSLTTVMNNGIIEPNRIEFHLKDIGRISFSRDLPVLRTIREWILLDKNTLQARFDMETLTHGMQEHTMSFKKTYKFDEIRFDQIEGKFLQYFLVEPQKRVQLEYIDSDERHFAQTYVVVPLF</sequence>
<dbReference type="InterPro" id="IPR045165">
    <property type="entry name" value="Nitrobindin"/>
</dbReference>
<protein>
    <submittedName>
        <fullName evidence="4">ShKT domain-containing protein</fullName>
    </submittedName>
</protein>
<evidence type="ECO:0000256" key="2">
    <source>
        <dbReference type="SAM" id="SignalP"/>
    </source>
</evidence>
<dbReference type="SUPFAM" id="SSF50814">
    <property type="entry name" value="Lipocalins"/>
    <property type="match status" value="1"/>
</dbReference>
<dbReference type="Pfam" id="PF08768">
    <property type="entry name" value="THAP4_heme-bd"/>
    <property type="match status" value="1"/>
</dbReference>
<evidence type="ECO:0000256" key="1">
    <source>
        <dbReference type="PROSITE-ProRule" id="PRU01005"/>
    </source>
</evidence>
<dbReference type="Gene3D" id="2.40.128.20">
    <property type="match status" value="1"/>
</dbReference>
<organism evidence="4">
    <name type="scientific">Wuchereria bancrofti</name>
    <dbReference type="NCBI Taxonomy" id="6293"/>
    <lineage>
        <taxon>Eukaryota</taxon>
        <taxon>Metazoa</taxon>
        <taxon>Ecdysozoa</taxon>
        <taxon>Nematoda</taxon>
        <taxon>Chromadorea</taxon>
        <taxon>Rhabditida</taxon>
        <taxon>Spirurina</taxon>
        <taxon>Spiruromorpha</taxon>
        <taxon>Filarioidea</taxon>
        <taxon>Onchocercidae</taxon>
        <taxon>Wuchereria</taxon>
    </lineage>
</organism>
<evidence type="ECO:0000259" key="3">
    <source>
        <dbReference type="PROSITE" id="PS51670"/>
    </source>
</evidence>
<feature type="chain" id="PRO_5009318118" evidence="2">
    <location>
        <begin position="22"/>
        <end position="275"/>
    </location>
</feature>
<feature type="domain" description="ShKT" evidence="3">
    <location>
        <begin position="24"/>
        <end position="59"/>
    </location>
</feature>
<proteinExistence type="predicted"/>
<dbReference type="SMART" id="SM00254">
    <property type="entry name" value="ShKT"/>
    <property type="match status" value="1"/>
</dbReference>
<dbReference type="Pfam" id="PF01549">
    <property type="entry name" value="ShK"/>
    <property type="match status" value="1"/>
</dbReference>